<protein>
    <submittedName>
        <fullName evidence="2">Uncharacterized protein</fullName>
    </submittedName>
</protein>
<dbReference type="AlphaFoldDB" id="A0A3P6TUV1"/>
<dbReference type="EMBL" id="UYRX01000867">
    <property type="protein sequence ID" value="VDK86773.1"/>
    <property type="molecule type" value="Genomic_DNA"/>
</dbReference>
<keyword evidence="1" id="KW-0732">Signal</keyword>
<evidence type="ECO:0000313" key="2">
    <source>
        <dbReference type="EMBL" id="VDK86773.1"/>
    </source>
</evidence>
<sequence>MAECSKRTVHLLVALSLLICLVANATEAERSNADRVRVKRQFFGFPMNPFDWFHGGGYRMHYGFRPFFGQRPFGVRRFWRRRFNRIGFGWW</sequence>
<proteinExistence type="predicted"/>
<accession>A0A3P6TUV1</accession>
<keyword evidence="3" id="KW-1185">Reference proteome</keyword>
<organism evidence="2 3">
    <name type="scientific">Litomosoides sigmodontis</name>
    <name type="common">Filarial nematode worm</name>
    <dbReference type="NCBI Taxonomy" id="42156"/>
    <lineage>
        <taxon>Eukaryota</taxon>
        <taxon>Metazoa</taxon>
        <taxon>Ecdysozoa</taxon>
        <taxon>Nematoda</taxon>
        <taxon>Chromadorea</taxon>
        <taxon>Rhabditida</taxon>
        <taxon>Spirurina</taxon>
        <taxon>Spiruromorpha</taxon>
        <taxon>Filarioidea</taxon>
        <taxon>Onchocercidae</taxon>
        <taxon>Litomosoides</taxon>
    </lineage>
</organism>
<feature type="chain" id="PRO_5018247693" evidence="1">
    <location>
        <begin position="29"/>
        <end position="91"/>
    </location>
</feature>
<feature type="signal peptide" evidence="1">
    <location>
        <begin position="1"/>
        <end position="28"/>
    </location>
</feature>
<dbReference type="OMA" id="MVQCCKW"/>
<evidence type="ECO:0000256" key="1">
    <source>
        <dbReference type="SAM" id="SignalP"/>
    </source>
</evidence>
<name>A0A3P6TUV1_LITSI</name>
<reference evidence="2 3" key="1">
    <citation type="submission" date="2018-08" db="EMBL/GenBank/DDBJ databases">
        <authorList>
            <person name="Laetsch R D."/>
            <person name="Stevens L."/>
            <person name="Kumar S."/>
            <person name="Blaxter L. M."/>
        </authorList>
    </citation>
    <scope>NUCLEOTIDE SEQUENCE [LARGE SCALE GENOMIC DNA]</scope>
</reference>
<gene>
    <name evidence="2" type="ORF">NLS_LOCUS7798</name>
</gene>
<evidence type="ECO:0000313" key="3">
    <source>
        <dbReference type="Proteomes" id="UP000277928"/>
    </source>
</evidence>
<dbReference type="Proteomes" id="UP000277928">
    <property type="component" value="Unassembled WGS sequence"/>
</dbReference>